<evidence type="ECO:0000313" key="1">
    <source>
        <dbReference type="EMBL" id="SEH73654.1"/>
    </source>
</evidence>
<dbReference type="AlphaFoldDB" id="A0A1H6KP83"/>
<sequence length="95" mass="11153">MAKRNRHPNITRYTYKFHSFDGFRLSISRNRNTFTKYFSVRQYGTDKEALKAAQEMRARILAELQEDDADPKAIFDRYKQEMADAKAAKGQKVEA</sequence>
<gene>
    <name evidence="1" type="ORF">PYTT_0338</name>
</gene>
<dbReference type="RefSeq" id="WP_071133205.1">
    <property type="nucleotide sequence ID" value="NZ_JACVVN010000002.1"/>
</dbReference>
<reference evidence="2" key="1">
    <citation type="submission" date="2016-09" db="EMBL/GenBank/DDBJ databases">
        <authorList>
            <person name="Koehorst J."/>
        </authorList>
    </citation>
    <scope>NUCLEOTIDE SEQUENCE [LARGE SCALE GENOMIC DNA]</scope>
</reference>
<keyword evidence="2" id="KW-1185">Reference proteome</keyword>
<evidence type="ECO:0000313" key="2">
    <source>
        <dbReference type="Proteomes" id="UP000176204"/>
    </source>
</evidence>
<name>A0A1H6KP83_9BACT</name>
<accession>A0A1H6KP83</accession>
<dbReference type="STRING" id="1679444.PYTT_0338"/>
<proteinExistence type="predicted"/>
<dbReference type="Proteomes" id="UP000176204">
    <property type="component" value="Chromosome I"/>
</dbReference>
<dbReference type="EMBL" id="LT629973">
    <property type="protein sequence ID" value="SEH73654.1"/>
    <property type="molecule type" value="Genomic_DNA"/>
</dbReference>
<protein>
    <submittedName>
        <fullName evidence="1">Ap2 domain</fullName>
    </submittedName>
</protein>
<dbReference type="KEGG" id="agl:PYTT_0338"/>
<organism evidence="1 2">
    <name type="scientific">Akkermansia glycaniphila</name>
    <dbReference type="NCBI Taxonomy" id="1679444"/>
    <lineage>
        <taxon>Bacteria</taxon>
        <taxon>Pseudomonadati</taxon>
        <taxon>Verrucomicrobiota</taxon>
        <taxon>Verrucomicrobiia</taxon>
        <taxon>Verrucomicrobiales</taxon>
        <taxon>Akkermansiaceae</taxon>
        <taxon>Akkermansia</taxon>
    </lineage>
</organism>
<dbReference type="OrthoDB" id="195571at2"/>